<proteinExistence type="predicted"/>
<evidence type="ECO:0008006" key="4">
    <source>
        <dbReference type="Google" id="ProtNLM"/>
    </source>
</evidence>
<feature type="transmembrane region" description="Helical" evidence="1">
    <location>
        <begin position="20"/>
        <end position="40"/>
    </location>
</feature>
<accession>A0A2M7TGJ5</accession>
<evidence type="ECO:0000313" key="2">
    <source>
        <dbReference type="EMBL" id="PIZ45194.1"/>
    </source>
</evidence>
<evidence type="ECO:0000256" key="1">
    <source>
        <dbReference type="SAM" id="Phobius"/>
    </source>
</evidence>
<name>A0A2M7TGJ5_9BACT</name>
<protein>
    <recommendedName>
        <fullName evidence="4">General secretion pathway GspH domain-containing protein</fullName>
    </recommendedName>
</protein>
<gene>
    <name evidence="2" type="ORF">COY31_00905</name>
</gene>
<dbReference type="Proteomes" id="UP000230553">
    <property type="component" value="Unassembled WGS sequence"/>
</dbReference>
<evidence type="ECO:0000313" key="3">
    <source>
        <dbReference type="Proteomes" id="UP000230553"/>
    </source>
</evidence>
<comment type="caution">
    <text evidence="2">The sequence shown here is derived from an EMBL/GenBank/DDBJ whole genome shotgun (WGS) entry which is preliminary data.</text>
</comment>
<keyword evidence="1" id="KW-0812">Transmembrane</keyword>
<sequence length="184" mass="20323">MKTLNSKFSPLNSNLKAFTIIELLVVIGTIVILSSLAITYSKTGERQIILFKEQTSLVSLLIKARSLSFGAFGEAEVPCDYGVNFNESGKAILFREYSPSNDPKCSDANRVYNSGDEKIKELNLDPMIKFSELGLTDVVFIPPDPKTIIDNDENKFEALIKIKTISGSNEKIIKITNAGQITIQ</sequence>
<dbReference type="AlphaFoldDB" id="A0A2M7TGJ5"/>
<reference evidence="3" key="1">
    <citation type="submission" date="2017-09" db="EMBL/GenBank/DDBJ databases">
        <title>Depth-based differentiation of microbial function through sediment-hosted aquifers and enrichment of novel symbionts in the deep terrestrial subsurface.</title>
        <authorList>
            <person name="Probst A.J."/>
            <person name="Ladd B."/>
            <person name="Jarett J.K."/>
            <person name="Geller-Mcgrath D.E."/>
            <person name="Sieber C.M.K."/>
            <person name="Emerson J.B."/>
            <person name="Anantharaman K."/>
            <person name="Thomas B.C."/>
            <person name="Malmstrom R."/>
            <person name="Stieglmeier M."/>
            <person name="Klingl A."/>
            <person name="Woyke T."/>
            <person name="Ryan C.M."/>
            <person name="Banfield J.F."/>
        </authorList>
    </citation>
    <scope>NUCLEOTIDE SEQUENCE [LARGE SCALE GENOMIC DNA]</scope>
</reference>
<organism evidence="2 3">
    <name type="scientific">Candidatus Wolfebacteria bacterium CG_4_10_14_0_2_um_filter_39_18</name>
    <dbReference type="NCBI Taxonomy" id="1975061"/>
    <lineage>
        <taxon>Bacteria</taxon>
        <taxon>Candidatus Wolfeibacteriota</taxon>
    </lineage>
</organism>
<keyword evidence="1" id="KW-1133">Transmembrane helix</keyword>
<dbReference type="EMBL" id="PFNM01000016">
    <property type="protein sequence ID" value="PIZ45194.1"/>
    <property type="molecule type" value="Genomic_DNA"/>
</dbReference>
<keyword evidence="1" id="KW-0472">Membrane</keyword>